<dbReference type="Pfam" id="PF01541">
    <property type="entry name" value="GIY-YIG"/>
    <property type="match status" value="1"/>
</dbReference>
<dbReference type="CDD" id="cd10445">
    <property type="entry name" value="GIY-YIG_bI1_like"/>
    <property type="match status" value="1"/>
</dbReference>
<dbReference type="SUPFAM" id="SSF82771">
    <property type="entry name" value="GIY-YIG endonuclease"/>
    <property type="match status" value="1"/>
</dbReference>
<protein>
    <submittedName>
        <fullName evidence="2">GIY-YIG endonuclease</fullName>
    </submittedName>
</protein>
<dbReference type="InterPro" id="IPR036388">
    <property type="entry name" value="WH-like_DNA-bd_sf"/>
</dbReference>
<dbReference type="SUPFAM" id="SSF64496">
    <property type="entry name" value="DNA-binding domain of intron-encoded endonucleases"/>
    <property type="match status" value="1"/>
</dbReference>
<sequence>MYKNKLIDLNIIPIKTYFYSLGIKNFIFKENGYKSGVYCWSNTITGKIYVGSAINLTKRFYMYLSTENLERYTQQYNSYIYRAILKYGHDNFSLSILKYCDATELIKWEQYYIDKLKPEYNILKFAGSSTGFRHTAETILKIHNTKVSKGIYKDSGIKQGNVTIILDKQDMSINKFYSITEASRNLGINRKTIQNYANKGILHKNKYLFVILQKLPELNFEFEVDNTLPKRLTRIEKLNTLKPNLKKIFITFVINIATKVEKRFLSVREAAKYINIHHSHISKCLNRDGEYVNKNKGYYVYRKEIRN</sequence>
<dbReference type="Gene3D" id="1.10.10.10">
    <property type="entry name" value="Winged helix-like DNA-binding domain superfamily/Winged helix DNA-binding domain"/>
    <property type="match status" value="1"/>
</dbReference>
<keyword evidence="2" id="KW-0255">Endonuclease</keyword>
<geneLocation type="mitochondrion" evidence="2"/>
<dbReference type="Pfam" id="PF07453">
    <property type="entry name" value="NUMOD1"/>
    <property type="match status" value="2"/>
</dbReference>
<reference evidence="2" key="2">
    <citation type="submission" date="2020-01" db="EMBL/GenBank/DDBJ databases">
        <authorList>
            <person name="Brankovics B."/>
            <person name="Van Diepeningen A.D."/>
            <person name="De Hoog G.S."/>
            <person name="Van Der Lee T.A.J."/>
            <person name="Waalwijk C."/>
        </authorList>
    </citation>
    <scope>NUCLEOTIDE SEQUENCE</scope>
    <source>
        <strain evidence="2">CBS 125178</strain>
    </source>
</reference>
<dbReference type="InterPro" id="IPR006350">
    <property type="entry name" value="Intron_endoG1"/>
</dbReference>
<dbReference type="InterPro" id="IPR035901">
    <property type="entry name" value="GIY-YIG_endonuc_sf"/>
</dbReference>
<proteinExistence type="predicted"/>
<dbReference type="SMART" id="SM00465">
    <property type="entry name" value="GIYc"/>
    <property type="match status" value="1"/>
</dbReference>
<organism evidence="2">
    <name type="scientific">Fusarium ficicrescens</name>
    <dbReference type="NCBI Taxonomy" id="1688603"/>
    <lineage>
        <taxon>Eukaryota</taxon>
        <taxon>Fungi</taxon>
        <taxon>Dikarya</taxon>
        <taxon>Ascomycota</taxon>
        <taxon>Pezizomycotina</taxon>
        <taxon>Sordariomycetes</taxon>
        <taxon>Hypocreomycetidae</taxon>
        <taxon>Hypocreales</taxon>
        <taxon>Nectriaceae</taxon>
        <taxon>Fusarium</taxon>
        <taxon>Fusarium fujikuroi species complex</taxon>
    </lineage>
</organism>
<evidence type="ECO:0000313" key="2">
    <source>
        <dbReference type="EMBL" id="QJQ35302.1"/>
    </source>
</evidence>
<keyword evidence="2" id="KW-0540">Nuclease</keyword>
<reference evidence="2" key="1">
    <citation type="journal article" date="2020" name="Front. Microbiol.">
        <title>Detecting Introgression Between Members of the Fusarium fujikuroi and F. oxysporum Species Complexes by Comparative Mitogenomics.</title>
        <authorList>
            <person name="Brankovics B."/>
            <person name="van Diepeningen A.D."/>
            <person name="de Hoog G.S."/>
            <person name="van der Lee T.A.J."/>
            <person name="Waalwijk C."/>
        </authorList>
    </citation>
    <scope>NUCLEOTIDE SEQUENCE</scope>
    <source>
        <strain evidence="2">CBS 125178</strain>
    </source>
</reference>
<dbReference type="Gene3D" id="3.40.1440.10">
    <property type="entry name" value="GIY-YIG endonuclease"/>
    <property type="match status" value="1"/>
</dbReference>
<keyword evidence="2" id="KW-0496">Mitochondrion</keyword>
<dbReference type="PROSITE" id="PS50164">
    <property type="entry name" value="GIY_YIG"/>
    <property type="match status" value="1"/>
</dbReference>
<evidence type="ECO:0000259" key="1">
    <source>
        <dbReference type="PROSITE" id="PS50164"/>
    </source>
</evidence>
<accession>A0A6M4B4P0</accession>
<dbReference type="InterPro" id="IPR010896">
    <property type="entry name" value="NUMOD1"/>
</dbReference>
<feature type="domain" description="GIY-YIG" evidence="1">
    <location>
        <begin position="33"/>
        <end position="122"/>
    </location>
</feature>
<dbReference type="InterPro" id="IPR003647">
    <property type="entry name" value="Intron_nuc_1_rpt"/>
</dbReference>
<keyword evidence="2" id="KW-0378">Hydrolase</keyword>
<dbReference type="InterPro" id="IPR000305">
    <property type="entry name" value="GIY-YIG_endonuc"/>
</dbReference>
<dbReference type="GO" id="GO:0004519">
    <property type="term" value="F:endonuclease activity"/>
    <property type="evidence" value="ECO:0007669"/>
    <property type="project" value="UniProtKB-KW"/>
</dbReference>
<name>A0A6M4B4P0_9HYPO</name>
<dbReference type="NCBIfam" id="TIGR01453">
    <property type="entry name" value="grpIintron_endo"/>
    <property type="match status" value="1"/>
</dbReference>
<gene>
    <name evidence="2" type="primary">orf307</name>
</gene>
<dbReference type="SMART" id="SM00497">
    <property type="entry name" value="IENR1"/>
    <property type="match status" value="2"/>
</dbReference>
<dbReference type="AlphaFoldDB" id="A0A6M4B4P0"/>
<dbReference type="EMBL" id="MT010922">
    <property type="protein sequence ID" value="QJQ35302.1"/>
    <property type="molecule type" value="Genomic_DNA"/>
</dbReference>